<sequence>MGTAATVRAAGLMLAVAASLVLAGCSEAHDADPVPPSAEQTTPTPTSTELSADADTTEALAYFDSVNRATLDARPDAQGRAIIDALVDAGFDPSAMQLTQDNSTVGNTAESIQFSVRWNDACLVGQNGPAVDGYHSVVTDVLADGGCLIGTTRTIDR</sequence>
<accession>A0A1H4Q431</accession>
<evidence type="ECO:0000256" key="1">
    <source>
        <dbReference type="SAM" id="MobiDB-lite"/>
    </source>
</evidence>
<gene>
    <name evidence="4" type="ORF">SAMN04489806_2706</name>
</gene>
<proteinExistence type="predicted"/>
<reference evidence="4 5" key="1">
    <citation type="submission" date="2016-10" db="EMBL/GenBank/DDBJ databases">
        <authorList>
            <person name="de Groot N.N."/>
        </authorList>
    </citation>
    <scope>NUCLEOTIDE SEQUENCE [LARGE SCALE GENOMIC DNA]</scope>
    <source>
        <strain evidence="4 5">DSM 21799</strain>
    </source>
</reference>
<feature type="compositionally biased region" description="Polar residues" evidence="1">
    <location>
        <begin position="38"/>
        <end position="50"/>
    </location>
</feature>
<protein>
    <recommendedName>
        <fullName evidence="3">DUF6993 domain-containing protein</fullName>
    </recommendedName>
</protein>
<dbReference type="Pfam" id="PF22504">
    <property type="entry name" value="DUF6993"/>
    <property type="match status" value="1"/>
</dbReference>
<dbReference type="RefSeq" id="WP_245723660.1">
    <property type="nucleotide sequence ID" value="NZ_FNRY01000001.1"/>
</dbReference>
<feature type="signal peptide" evidence="2">
    <location>
        <begin position="1"/>
        <end position="23"/>
    </location>
</feature>
<dbReference type="EMBL" id="FNRY01000001">
    <property type="protein sequence ID" value="SEC14385.1"/>
    <property type="molecule type" value="Genomic_DNA"/>
</dbReference>
<evidence type="ECO:0000313" key="4">
    <source>
        <dbReference type="EMBL" id="SEC14385.1"/>
    </source>
</evidence>
<name>A0A1H4Q431_9MICO</name>
<dbReference type="Proteomes" id="UP000199183">
    <property type="component" value="Unassembled WGS sequence"/>
</dbReference>
<dbReference type="AlphaFoldDB" id="A0A1H4Q431"/>
<organism evidence="4 5">
    <name type="scientific">Paramicrobacterium humi</name>
    <dbReference type="NCBI Taxonomy" id="640635"/>
    <lineage>
        <taxon>Bacteria</taxon>
        <taxon>Bacillati</taxon>
        <taxon>Actinomycetota</taxon>
        <taxon>Actinomycetes</taxon>
        <taxon>Micrococcales</taxon>
        <taxon>Microbacteriaceae</taxon>
        <taxon>Paramicrobacterium</taxon>
    </lineage>
</organism>
<dbReference type="InterPro" id="IPR054262">
    <property type="entry name" value="DUF6993"/>
</dbReference>
<dbReference type="STRING" id="640635.SAMN04489806_2706"/>
<evidence type="ECO:0000256" key="2">
    <source>
        <dbReference type="SAM" id="SignalP"/>
    </source>
</evidence>
<keyword evidence="5" id="KW-1185">Reference proteome</keyword>
<feature type="region of interest" description="Disordered" evidence="1">
    <location>
        <begin position="29"/>
        <end position="51"/>
    </location>
</feature>
<evidence type="ECO:0000313" key="5">
    <source>
        <dbReference type="Proteomes" id="UP000199183"/>
    </source>
</evidence>
<feature type="domain" description="DUF6993" evidence="3">
    <location>
        <begin position="67"/>
        <end position="151"/>
    </location>
</feature>
<keyword evidence="2" id="KW-0732">Signal</keyword>
<feature type="chain" id="PRO_5039585561" description="DUF6993 domain-containing protein" evidence="2">
    <location>
        <begin position="24"/>
        <end position="157"/>
    </location>
</feature>
<evidence type="ECO:0000259" key="3">
    <source>
        <dbReference type="Pfam" id="PF22504"/>
    </source>
</evidence>